<organism evidence="2">
    <name type="scientific">Acididesulfobacillus acetoxydans</name>
    <dbReference type="NCBI Taxonomy" id="1561005"/>
    <lineage>
        <taxon>Bacteria</taxon>
        <taxon>Bacillati</taxon>
        <taxon>Bacillota</taxon>
        <taxon>Clostridia</taxon>
        <taxon>Eubacteriales</taxon>
        <taxon>Peptococcaceae</taxon>
        <taxon>Acididesulfobacillus</taxon>
    </lineage>
</organism>
<dbReference type="PANTHER" id="PTHR42867">
    <property type="entry name" value="MEMBRANE PROTEIN-RELATED"/>
    <property type="match status" value="1"/>
</dbReference>
<sequence>MMRGPHESAVAVRLPDGQIEVTCQQTGSWSSHPILKWPLIRGFVALLDSLVVGTKALTFSASRAAGEEEGEELGFGEMLLTIVLALGLGLLLFVGLPAEAAHLLQGLVRGPVWQNLLEGGIRLAVFLIYIGGISRLKDVRRLFQYHGAEHKAIYTHEAGEELTVRNARKFSTLHPRCGTSFLLIVVVTSIAVFSFLGLKPLWWRFLSRILLMPVVAGIAYEILKFTARRLDSPLLGRLAVPGLWLQRLTTREPDDSQLEVALAALERVLASGQELR</sequence>
<dbReference type="EMBL" id="LR746496">
    <property type="protein sequence ID" value="CAA7599747.1"/>
    <property type="molecule type" value="Genomic_DNA"/>
</dbReference>
<evidence type="ECO:0000313" key="4">
    <source>
        <dbReference type="Proteomes" id="UP001071230"/>
    </source>
</evidence>
<feature type="transmembrane region" description="Helical" evidence="1">
    <location>
        <begin position="78"/>
        <end position="96"/>
    </location>
</feature>
<keyword evidence="1" id="KW-1133">Transmembrane helix</keyword>
<dbReference type="EMBL" id="CDGJ01000019">
    <property type="protein sequence ID" value="CEJ06298.1"/>
    <property type="molecule type" value="Genomic_DNA"/>
</dbReference>
<feature type="transmembrane region" description="Helical" evidence="1">
    <location>
        <begin position="116"/>
        <end position="136"/>
    </location>
</feature>
<evidence type="ECO:0000313" key="3">
    <source>
        <dbReference type="EMBL" id="CEJ06298.1"/>
    </source>
</evidence>
<proteinExistence type="predicted"/>
<dbReference type="InterPro" id="IPR010787">
    <property type="entry name" value="DUF1385"/>
</dbReference>
<feature type="transmembrane region" description="Helical" evidence="1">
    <location>
        <begin position="177"/>
        <end position="196"/>
    </location>
</feature>
<name>A0A8S0XUU5_9FIRM</name>
<dbReference type="Proteomes" id="UP001071230">
    <property type="component" value="Unassembled WGS sequence"/>
</dbReference>
<dbReference type="RefSeq" id="WP_240983516.1">
    <property type="nucleotide sequence ID" value="NZ_CDGJ01000019.1"/>
</dbReference>
<dbReference type="KEGG" id="aacx:DEACI_0374"/>
<dbReference type="PANTHER" id="PTHR42867:SF1">
    <property type="entry name" value="MEMBRANE PROTEIN-RELATED"/>
    <property type="match status" value="1"/>
</dbReference>
<reference evidence="3" key="1">
    <citation type="submission" date="2014-11" db="EMBL/GenBank/DDBJ databases">
        <authorList>
            <person name="Hornung B.V."/>
        </authorList>
    </citation>
    <scope>NUCLEOTIDE SEQUENCE</scope>
    <source>
        <strain evidence="3">INE</strain>
    </source>
</reference>
<keyword evidence="1" id="KW-0472">Membrane</keyword>
<dbReference type="Proteomes" id="UP000836597">
    <property type="component" value="Chromosome"/>
</dbReference>
<gene>
    <name evidence="2" type="ORF">DEACI_0374</name>
    <name evidence="3" type="ORF">DEACI_0746</name>
</gene>
<feature type="transmembrane region" description="Helical" evidence="1">
    <location>
        <begin position="39"/>
        <end position="57"/>
    </location>
</feature>
<feature type="transmembrane region" description="Helical" evidence="1">
    <location>
        <begin position="202"/>
        <end position="223"/>
    </location>
</feature>
<reference evidence="2" key="2">
    <citation type="submission" date="2020-01" db="EMBL/GenBank/DDBJ databases">
        <authorList>
            <person name="Hornung B."/>
        </authorList>
    </citation>
    <scope>NUCLEOTIDE SEQUENCE</scope>
    <source>
        <strain evidence="2">PacBioINE</strain>
    </source>
</reference>
<evidence type="ECO:0000313" key="2">
    <source>
        <dbReference type="EMBL" id="CAA7599747.1"/>
    </source>
</evidence>
<keyword evidence="1" id="KW-0812">Transmembrane</keyword>
<dbReference type="Pfam" id="PF07136">
    <property type="entry name" value="DUF1385"/>
    <property type="match status" value="1"/>
</dbReference>
<accession>A0A8S0XUU5</accession>
<dbReference type="AlphaFoldDB" id="A0A8S0XUU5"/>
<evidence type="ECO:0000256" key="1">
    <source>
        <dbReference type="SAM" id="Phobius"/>
    </source>
</evidence>
<protein>
    <submittedName>
        <fullName evidence="3">PF07136 protein</fullName>
    </submittedName>
</protein>
<keyword evidence="4" id="KW-1185">Reference proteome</keyword>